<evidence type="ECO:0000259" key="1">
    <source>
        <dbReference type="PROSITE" id="PS51384"/>
    </source>
</evidence>
<dbReference type="InterPro" id="IPR007037">
    <property type="entry name" value="SIP_rossman_dom"/>
</dbReference>
<dbReference type="InterPro" id="IPR017938">
    <property type="entry name" value="Riboflavin_synthase-like_b-brl"/>
</dbReference>
<dbReference type="AlphaFoldDB" id="A0A1T5KJH6"/>
<dbReference type="InterPro" id="IPR017927">
    <property type="entry name" value="FAD-bd_FR_type"/>
</dbReference>
<gene>
    <name evidence="2" type="ORF">SAMN06309945_2293</name>
</gene>
<dbReference type="PANTHER" id="PTHR30157">
    <property type="entry name" value="FERRIC REDUCTASE, NADPH-DEPENDENT"/>
    <property type="match status" value="1"/>
</dbReference>
<dbReference type="Pfam" id="PF04954">
    <property type="entry name" value="SIP"/>
    <property type="match status" value="1"/>
</dbReference>
<evidence type="ECO:0000313" key="3">
    <source>
        <dbReference type="Proteomes" id="UP000190857"/>
    </source>
</evidence>
<dbReference type="OrthoDB" id="3291337at2"/>
<dbReference type="PANTHER" id="PTHR30157:SF0">
    <property type="entry name" value="NADPH-DEPENDENT FERRIC-CHELATE REDUCTASE"/>
    <property type="match status" value="1"/>
</dbReference>
<dbReference type="Gene3D" id="2.40.30.10">
    <property type="entry name" value="Translation factors"/>
    <property type="match status" value="1"/>
</dbReference>
<dbReference type="InterPro" id="IPR013113">
    <property type="entry name" value="SIP_FAD-bd"/>
</dbReference>
<protein>
    <submittedName>
        <fullName evidence="2">NADPH-dependent ferric siderophore reductase, contains FAD-binding and SIP domains</fullName>
    </submittedName>
</protein>
<dbReference type="GO" id="GO:0016491">
    <property type="term" value="F:oxidoreductase activity"/>
    <property type="evidence" value="ECO:0007669"/>
    <property type="project" value="InterPro"/>
</dbReference>
<dbReference type="InterPro" id="IPR039374">
    <property type="entry name" value="SIP_fam"/>
</dbReference>
<dbReference type="SUPFAM" id="SSF63380">
    <property type="entry name" value="Riboflavin synthase domain-like"/>
    <property type="match status" value="1"/>
</dbReference>
<dbReference type="InterPro" id="IPR039261">
    <property type="entry name" value="FNR_nucleotide-bd"/>
</dbReference>
<reference evidence="2 3" key="1">
    <citation type="submission" date="2017-02" db="EMBL/GenBank/DDBJ databases">
        <authorList>
            <person name="Peterson S.W."/>
        </authorList>
    </citation>
    <scope>NUCLEOTIDE SEQUENCE [LARGE SCALE GENOMIC DNA]</scope>
    <source>
        <strain evidence="2 3">VKM Ac-2059</strain>
    </source>
</reference>
<evidence type="ECO:0000313" key="2">
    <source>
        <dbReference type="EMBL" id="SKC63605.1"/>
    </source>
</evidence>
<sequence>MLPYRCFAVRVKRVDRLTPHFIRVTFHADDLQYFGTDCLDQRIKVVLPLAETGLDTFPQGGDWWDAWRALPNEQRNPFRTYTVRAVRPAEREVDVLFVSHGDSGPASSWVANVVAGDEAILVGPNALSPDSASGIAWNPGASRRLLLAGDETAAPAILAILESLPQDATGSVFIEVPDAADVLPVVAPEGVDVTWLPRADAASATTHVTPAGYGARLVEAVNAWVDKFCLDCEPVADASALARAVADDEGETDNGVLWDVPADSASDAAAGDQTAADAPRRDDLYAWLAGEAGAIKTLRRHIVTTNGIDRRQVAFMGYWRIGKSEI</sequence>
<dbReference type="Proteomes" id="UP000190857">
    <property type="component" value="Unassembled WGS sequence"/>
</dbReference>
<accession>A0A1T5KJH6</accession>
<feature type="domain" description="FAD-binding FR-type" evidence="1">
    <location>
        <begin position="4"/>
        <end position="131"/>
    </location>
</feature>
<dbReference type="EMBL" id="FUZP01000002">
    <property type="protein sequence ID" value="SKC63605.1"/>
    <property type="molecule type" value="Genomic_DNA"/>
</dbReference>
<proteinExistence type="predicted"/>
<name>A0A1T5KJH6_9MICO</name>
<dbReference type="Gene3D" id="3.40.50.80">
    <property type="entry name" value="Nucleotide-binding domain of ferredoxin-NADP reductase (FNR) module"/>
    <property type="match status" value="1"/>
</dbReference>
<dbReference type="PROSITE" id="PS51384">
    <property type="entry name" value="FAD_FR"/>
    <property type="match status" value="1"/>
</dbReference>
<dbReference type="STRING" id="123320.SAMN06309945_2293"/>
<dbReference type="CDD" id="cd06193">
    <property type="entry name" value="siderophore_interacting"/>
    <property type="match status" value="1"/>
</dbReference>
<organism evidence="2 3">
    <name type="scientific">Okibacterium fritillariae</name>
    <dbReference type="NCBI Taxonomy" id="123320"/>
    <lineage>
        <taxon>Bacteria</taxon>
        <taxon>Bacillati</taxon>
        <taxon>Actinomycetota</taxon>
        <taxon>Actinomycetes</taxon>
        <taxon>Micrococcales</taxon>
        <taxon>Microbacteriaceae</taxon>
        <taxon>Okibacterium</taxon>
    </lineage>
</organism>
<dbReference type="Pfam" id="PF08021">
    <property type="entry name" value="FAD_binding_9"/>
    <property type="match status" value="1"/>
</dbReference>
<keyword evidence="3" id="KW-1185">Reference proteome</keyword>